<feature type="chain" id="PRO_5046107818" description="Secreted protein" evidence="1">
    <location>
        <begin position="24"/>
        <end position="101"/>
    </location>
</feature>
<keyword evidence="1" id="KW-0732">Signal</keyword>
<proteinExistence type="predicted"/>
<protein>
    <recommendedName>
        <fullName evidence="4">Secreted protein</fullName>
    </recommendedName>
</protein>
<name>A0ABR4EVQ0_9PEZI</name>
<evidence type="ECO:0000256" key="1">
    <source>
        <dbReference type="SAM" id="SignalP"/>
    </source>
</evidence>
<feature type="signal peptide" evidence="1">
    <location>
        <begin position="1"/>
        <end position="23"/>
    </location>
</feature>
<evidence type="ECO:0000313" key="3">
    <source>
        <dbReference type="Proteomes" id="UP001600888"/>
    </source>
</evidence>
<comment type="caution">
    <text evidence="2">The sequence shown here is derived from an EMBL/GenBank/DDBJ whole genome shotgun (WGS) entry which is preliminary data.</text>
</comment>
<evidence type="ECO:0008006" key="4">
    <source>
        <dbReference type="Google" id="ProtNLM"/>
    </source>
</evidence>
<keyword evidence="3" id="KW-1185">Reference proteome</keyword>
<sequence length="101" mass="11484">MLASLSTPFVVVIYYATSTLVLSDTISSEQDCYRTIYPVWFPAMSLYTHRNTVVFPIHITSCPQKKSSYCQFMLSPCVTQKRWRPLPPLNNSVPIAHTAEP</sequence>
<organism evidence="2 3">
    <name type="scientific">Diaporthe vaccinii</name>
    <dbReference type="NCBI Taxonomy" id="105482"/>
    <lineage>
        <taxon>Eukaryota</taxon>
        <taxon>Fungi</taxon>
        <taxon>Dikarya</taxon>
        <taxon>Ascomycota</taxon>
        <taxon>Pezizomycotina</taxon>
        <taxon>Sordariomycetes</taxon>
        <taxon>Sordariomycetidae</taxon>
        <taxon>Diaporthales</taxon>
        <taxon>Diaporthaceae</taxon>
        <taxon>Diaporthe</taxon>
        <taxon>Diaporthe eres species complex</taxon>
    </lineage>
</organism>
<reference evidence="2 3" key="1">
    <citation type="submission" date="2024-03" db="EMBL/GenBank/DDBJ databases">
        <title>A high-quality draft genome sequence of Diaporthe vaccinii, a causative agent of upright dieback and viscid rot disease in cranberry plants.</title>
        <authorList>
            <person name="Sarrasin M."/>
            <person name="Lang B.F."/>
            <person name="Burger G."/>
        </authorList>
    </citation>
    <scope>NUCLEOTIDE SEQUENCE [LARGE SCALE GENOMIC DNA]</scope>
    <source>
        <strain evidence="2 3">IS7</strain>
    </source>
</reference>
<evidence type="ECO:0000313" key="2">
    <source>
        <dbReference type="EMBL" id="KAL2286479.1"/>
    </source>
</evidence>
<dbReference type="EMBL" id="JBAWTH010000024">
    <property type="protein sequence ID" value="KAL2286479.1"/>
    <property type="molecule type" value="Genomic_DNA"/>
</dbReference>
<gene>
    <name evidence="2" type="ORF">FJTKL_06846</name>
</gene>
<accession>A0ABR4EVQ0</accession>
<dbReference type="Proteomes" id="UP001600888">
    <property type="component" value="Unassembled WGS sequence"/>
</dbReference>